<protein>
    <submittedName>
        <fullName evidence="1">11305_t:CDS:1</fullName>
    </submittedName>
</protein>
<sequence length="62" mass="7150">LCDRPSEKEQQLPTTPSLYNILKLLLPYFSPKNKNLLEGKVRVLMCQNSLEEKSSNILEELC</sequence>
<accession>A0A9N9EKI1</accession>
<keyword evidence="2" id="KW-1185">Reference proteome</keyword>
<feature type="non-terminal residue" evidence="1">
    <location>
        <position position="1"/>
    </location>
</feature>
<dbReference type="AlphaFoldDB" id="A0A9N9EKI1"/>
<dbReference type="Proteomes" id="UP000789831">
    <property type="component" value="Unassembled WGS sequence"/>
</dbReference>
<name>A0A9N9EKI1_9GLOM</name>
<comment type="caution">
    <text evidence="1">The sequence shown here is derived from an EMBL/GenBank/DDBJ whole genome shotgun (WGS) entry which is preliminary data.</text>
</comment>
<gene>
    <name evidence="1" type="ORF">AGERDE_LOCUS12440</name>
</gene>
<reference evidence="1" key="1">
    <citation type="submission" date="2021-06" db="EMBL/GenBank/DDBJ databases">
        <authorList>
            <person name="Kallberg Y."/>
            <person name="Tangrot J."/>
            <person name="Rosling A."/>
        </authorList>
    </citation>
    <scope>NUCLEOTIDE SEQUENCE</scope>
    <source>
        <strain evidence="1">MT106</strain>
    </source>
</reference>
<dbReference type="EMBL" id="CAJVPL010008734">
    <property type="protein sequence ID" value="CAG8675396.1"/>
    <property type="molecule type" value="Genomic_DNA"/>
</dbReference>
<proteinExistence type="predicted"/>
<organism evidence="1 2">
    <name type="scientific">Ambispora gerdemannii</name>
    <dbReference type="NCBI Taxonomy" id="144530"/>
    <lineage>
        <taxon>Eukaryota</taxon>
        <taxon>Fungi</taxon>
        <taxon>Fungi incertae sedis</taxon>
        <taxon>Mucoromycota</taxon>
        <taxon>Glomeromycotina</taxon>
        <taxon>Glomeromycetes</taxon>
        <taxon>Archaeosporales</taxon>
        <taxon>Ambisporaceae</taxon>
        <taxon>Ambispora</taxon>
    </lineage>
</organism>
<evidence type="ECO:0000313" key="1">
    <source>
        <dbReference type="EMBL" id="CAG8675396.1"/>
    </source>
</evidence>
<evidence type="ECO:0000313" key="2">
    <source>
        <dbReference type="Proteomes" id="UP000789831"/>
    </source>
</evidence>